<sequence>MQDEFSRRVSQFRNEQNASFHEHVNGKANSQHVYTNDFTHPTSAIKRSIEITLAYQVRNTKPALSIGNSKLINKGEFITVIGAPGSGKSNLIEDLMAGFICHVTNTPYDHSLVDFHYPAATADSRGLFIDFERPLDDVACSLGRTLKRISINESLIRNNRFRNVEVRSMLELETSEQKRSEIRMLLAEAVKQRVPFDYLILDGCLDLTKDMNDSEDAVLVVRWIRRIASEFNLAIICTLHPNKNTTTAAGHFGSFLHRYSRAFLLLKTIEQADGMRQLTSDFDLGKLSHSHHPVEKYFNWDTEKDFFMPADYHAPIQTGQPKAGQVQLRDIIKKAFTKLMSTQASSMELKKVVLEISHENESKVKRMLSDAVEFGYIRLEGDRRNATYHLTS</sequence>
<dbReference type="EMBL" id="JASJOS010000026">
    <property type="protein sequence ID" value="MDJ1486010.1"/>
    <property type="molecule type" value="Genomic_DNA"/>
</dbReference>
<accession>A0AAE3QZI2</accession>
<proteinExistence type="predicted"/>
<dbReference type="SUPFAM" id="SSF52540">
    <property type="entry name" value="P-loop containing nucleoside triphosphate hydrolases"/>
    <property type="match status" value="1"/>
</dbReference>
<evidence type="ECO:0000313" key="2">
    <source>
        <dbReference type="Proteomes" id="UP001241110"/>
    </source>
</evidence>
<dbReference type="Proteomes" id="UP001241110">
    <property type="component" value="Unassembled WGS sequence"/>
</dbReference>
<evidence type="ECO:0000313" key="1">
    <source>
        <dbReference type="EMBL" id="MDJ1486010.1"/>
    </source>
</evidence>
<dbReference type="RefSeq" id="WP_313989315.1">
    <property type="nucleotide sequence ID" value="NZ_JASJOS010000026.1"/>
</dbReference>
<name>A0AAE3QZI2_9BACT</name>
<reference evidence="1" key="1">
    <citation type="submission" date="2023-05" db="EMBL/GenBank/DDBJ databases">
        <authorList>
            <person name="Zhang X."/>
        </authorList>
    </citation>
    <scope>NUCLEOTIDE SEQUENCE</scope>
    <source>
        <strain evidence="1">YF14B1</strain>
    </source>
</reference>
<dbReference type="Pfam" id="PF13481">
    <property type="entry name" value="AAA_25"/>
    <property type="match status" value="1"/>
</dbReference>
<dbReference type="Gene3D" id="3.40.50.300">
    <property type="entry name" value="P-loop containing nucleotide triphosphate hydrolases"/>
    <property type="match status" value="1"/>
</dbReference>
<dbReference type="InterPro" id="IPR027417">
    <property type="entry name" value="P-loop_NTPase"/>
</dbReference>
<comment type="caution">
    <text evidence="1">The sequence shown here is derived from an EMBL/GenBank/DDBJ whole genome shotgun (WGS) entry which is preliminary data.</text>
</comment>
<protein>
    <submittedName>
        <fullName evidence="1">AAA family ATPase</fullName>
    </submittedName>
</protein>
<gene>
    <name evidence="1" type="ORF">QNI16_36350</name>
</gene>
<dbReference type="AlphaFoldDB" id="A0AAE3QZI2"/>
<organism evidence="1 2">
    <name type="scientific">Xanthocytophaga flava</name>
    <dbReference type="NCBI Taxonomy" id="3048013"/>
    <lineage>
        <taxon>Bacteria</taxon>
        <taxon>Pseudomonadati</taxon>
        <taxon>Bacteroidota</taxon>
        <taxon>Cytophagia</taxon>
        <taxon>Cytophagales</taxon>
        <taxon>Rhodocytophagaceae</taxon>
        <taxon>Xanthocytophaga</taxon>
    </lineage>
</organism>